<dbReference type="Proteomes" id="UP000789860">
    <property type="component" value="Unassembled WGS sequence"/>
</dbReference>
<evidence type="ECO:0000313" key="2">
    <source>
        <dbReference type="Proteomes" id="UP000789860"/>
    </source>
</evidence>
<evidence type="ECO:0000313" key="1">
    <source>
        <dbReference type="EMBL" id="CAG8702961.1"/>
    </source>
</evidence>
<keyword evidence="2" id="KW-1185">Reference proteome</keyword>
<reference evidence="1" key="1">
    <citation type="submission" date="2021-06" db="EMBL/GenBank/DDBJ databases">
        <authorList>
            <person name="Kallberg Y."/>
            <person name="Tangrot J."/>
            <person name="Rosling A."/>
        </authorList>
    </citation>
    <scope>NUCLEOTIDE SEQUENCE</scope>
    <source>
        <strain evidence="1">AU212A</strain>
    </source>
</reference>
<name>A0ACA9PF02_9GLOM</name>
<dbReference type="EMBL" id="CAJVPM010040282">
    <property type="protein sequence ID" value="CAG8702961.1"/>
    <property type="molecule type" value="Genomic_DNA"/>
</dbReference>
<feature type="non-terminal residue" evidence="1">
    <location>
        <position position="1"/>
    </location>
</feature>
<protein>
    <submittedName>
        <fullName evidence="1">8518_t:CDS:1</fullName>
    </submittedName>
</protein>
<accession>A0ACA9PF02</accession>
<proteinExistence type="predicted"/>
<comment type="caution">
    <text evidence="1">The sequence shown here is derived from an EMBL/GenBank/DDBJ whole genome shotgun (WGS) entry which is preliminary data.</text>
</comment>
<organism evidence="1 2">
    <name type="scientific">Scutellospora calospora</name>
    <dbReference type="NCBI Taxonomy" id="85575"/>
    <lineage>
        <taxon>Eukaryota</taxon>
        <taxon>Fungi</taxon>
        <taxon>Fungi incertae sedis</taxon>
        <taxon>Mucoromycota</taxon>
        <taxon>Glomeromycotina</taxon>
        <taxon>Glomeromycetes</taxon>
        <taxon>Diversisporales</taxon>
        <taxon>Gigasporaceae</taxon>
        <taxon>Scutellospora</taxon>
    </lineage>
</organism>
<feature type="non-terminal residue" evidence="1">
    <location>
        <position position="108"/>
    </location>
</feature>
<gene>
    <name evidence="1" type="ORF">SCALOS_LOCUS10566</name>
</gene>
<sequence>NPSGNTNAIEGERSNSTFERGNALTVPLREESETVWGQECTQRPWIAAVSPEQLWNSTVSNTSVNPPLSSDDDVGRNSWTRQDEKASHNLRDQQQESSLTHGHSLASD</sequence>